<accession>A0AAF0PR59</accession>
<dbReference type="InterPro" id="IPR036397">
    <property type="entry name" value="RNaseH_sf"/>
</dbReference>
<keyword evidence="3" id="KW-1185">Reference proteome</keyword>
<dbReference type="GO" id="GO:0003676">
    <property type="term" value="F:nucleic acid binding"/>
    <property type="evidence" value="ECO:0007669"/>
    <property type="project" value="InterPro"/>
</dbReference>
<gene>
    <name evidence="2" type="ORF">MTR67_002522</name>
</gene>
<dbReference type="Proteomes" id="UP001234989">
    <property type="component" value="Chromosome 1"/>
</dbReference>
<dbReference type="PROSITE" id="PS50994">
    <property type="entry name" value="INTEGRASE"/>
    <property type="match status" value="1"/>
</dbReference>
<dbReference type="Pfam" id="PF24626">
    <property type="entry name" value="SH3_Tf2-1"/>
    <property type="match status" value="1"/>
</dbReference>
<dbReference type="InterPro" id="IPR056924">
    <property type="entry name" value="SH3_Tf2-1"/>
</dbReference>
<organism evidence="2 3">
    <name type="scientific">Solanum verrucosum</name>
    <dbReference type="NCBI Taxonomy" id="315347"/>
    <lineage>
        <taxon>Eukaryota</taxon>
        <taxon>Viridiplantae</taxon>
        <taxon>Streptophyta</taxon>
        <taxon>Embryophyta</taxon>
        <taxon>Tracheophyta</taxon>
        <taxon>Spermatophyta</taxon>
        <taxon>Magnoliopsida</taxon>
        <taxon>eudicotyledons</taxon>
        <taxon>Gunneridae</taxon>
        <taxon>Pentapetalae</taxon>
        <taxon>asterids</taxon>
        <taxon>lamiids</taxon>
        <taxon>Solanales</taxon>
        <taxon>Solanaceae</taxon>
        <taxon>Solanoideae</taxon>
        <taxon>Solaneae</taxon>
        <taxon>Solanum</taxon>
    </lineage>
</organism>
<dbReference type="PANTHER" id="PTHR45835">
    <property type="entry name" value="YALI0A06105P"/>
    <property type="match status" value="1"/>
</dbReference>
<proteinExistence type="predicted"/>
<reference evidence="2" key="1">
    <citation type="submission" date="2023-08" db="EMBL/GenBank/DDBJ databases">
        <title>A de novo genome assembly of Solanum verrucosum Schlechtendal, a Mexican diploid species geographically isolated from the other diploid A-genome species in potato relatives.</title>
        <authorList>
            <person name="Hosaka K."/>
        </authorList>
    </citation>
    <scope>NUCLEOTIDE SEQUENCE</scope>
    <source>
        <tissue evidence="2">Young leaves</tissue>
    </source>
</reference>
<dbReference type="Gene3D" id="3.30.420.10">
    <property type="entry name" value="Ribonuclease H-like superfamily/Ribonuclease H"/>
    <property type="match status" value="1"/>
</dbReference>
<dbReference type="InterPro" id="IPR012337">
    <property type="entry name" value="RNaseH-like_sf"/>
</dbReference>
<evidence type="ECO:0000313" key="3">
    <source>
        <dbReference type="Proteomes" id="UP001234989"/>
    </source>
</evidence>
<feature type="domain" description="Integrase catalytic" evidence="1">
    <location>
        <begin position="31"/>
        <end position="199"/>
    </location>
</feature>
<dbReference type="PANTHER" id="PTHR45835:SF91">
    <property type="entry name" value="RETROTRANSPOSON, TY3-GYPSY SUBCLASS-LIKE PROTEIN"/>
    <property type="match status" value="1"/>
</dbReference>
<sequence length="437" mass="49733">MKSNIANFVARCSNCQQVKANHLGPGGLTQDIDIPIWKWEEVNMDFVVGLPQTRMQHDSIWVIVDRLTKSAHFLLVKVSYSAEDYAKLYIKEIVKLHGTPLSIISDRGAQFTFHFWRSFQSGLGTQVKLSTTFHPQTDGQAECTIQTLEDMLRAYVIDFKGEFALLGPEVVYEATEKVQLIRDRLKTAHSRQKSYADNRKRDLKFEVGDWAYLKISPMKGVMRFAKKGKLSPRYVGPYEILKRVGKKCIGDSVSIFPLEGLGVNENLSYEEVPAEILDRQVKKLRNKEVASVKVLWRNNLVEGATWEAQSNMKSRYPHLIPPTPSQNHKSLQYVFNQKDLNLSQRRWLEFLKDNDMNVIYHLGKANEVADALSKLSIDSVAHVEEEKKELAKDVHRLARLGVLLMDTSDSGVIVQNGLGSSLVADVKEKQLIYQTLI</sequence>
<evidence type="ECO:0000313" key="2">
    <source>
        <dbReference type="EMBL" id="WMV09137.1"/>
    </source>
</evidence>
<name>A0AAF0PR59_SOLVR</name>
<dbReference type="EMBL" id="CP133612">
    <property type="protein sequence ID" value="WMV09137.1"/>
    <property type="molecule type" value="Genomic_DNA"/>
</dbReference>
<protein>
    <recommendedName>
        <fullName evidence="1">Integrase catalytic domain-containing protein</fullName>
    </recommendedName>
</protein>
<dbReference type="GO" id="GO:0015074">
    <property type="term" value="P:DNA integration"/>
    <property type="evidence" value="ECO:0007669"/>
    <property type="project" value="InterPro"/>
</dbReference>
<evidence type="ECO:0000259" key="1">
    <source>
        <dbReference type="PROSITE" id="PS50994"/>
    </source>
</evidence>
<dbReference type="SUPFAM" id="SSF53098">
    <property type="entry name" value="Ribonuclease H-like"/>
    <property type="match status" value="1"/>
</dbReference>
<dbReference type="InterPro" id="IPR001584">
    <property type="entry name" value="Integrase_cat-core"/>
</dbReference>
<dbReference type="AlphaFoldDB" id="A0AAF0PR59"/>